<comment type="subcellular location">
    <subcellularLocation>
        <location evidence="1">Nucleus</location>
    </subcellularLocation>
</comment>
<dbReference type="KEGG" id="vpo:Kpol_1000p22"/>
<comment type="similarity">
    <text evidence="2">Belongs to the HIR3 family.</text>
</comment>
<evidence type="ECO:0000256" key="2">
    <source>
        <dbReference type="ARBA" id="ARBA00007335"/>
    </source>
</evidence>
<dbReference type="GeneID" id="5543812"/>
<feature type="non-terminal residue" evidence="4">
    <location>
        <position position="281"/>
    </location>
</feature>
<evidence type="ECO:0000256" key="3">
    <source>
        <dbReference type="ARBA" id="ARBA00023242"/>
    </source>
</evidence>
<proteinExistence type="inferred from homology"/>
<evidence type="ECO:0000313" key="5">
    <source>
        <dbReference type="Proteomes" id="UP000000267"/>
    </source>
</evidence>
<evidence type="ECO:0000256" key="1">
    <source>
        <dbReference type="ARBA" id="ARBA00004123"/>
    </source>
</evidence>
<accession>A7TPW2</accession>
<sequence>MSKFNALNFTPQDELLEAEEHSRELQVEESFKIFQSALFYLKRKKFDEAGEKFDELFDMAVLKPNDWGFYKFSSPTLDSLRYLAYRNRGMYYFSYLMENYKSMESDDVVTYILKVVEDLSESIQHSSNADSSVTELLVKIFKAFKTVKLERLILEYEVTRQDNQLLLLGRKKIGILPQLNLILNDYYSLLEGIKDDETLNNSAFINRLKNYSIITSEDKVIELNEMLLNIQEMKTQDEETMKKLDIFEITINDISWDSIADSLKDLIPHVKTSTLLSREID</sequence>
<dbReference type="InterPro" id="IPR033053">
    <property type="entry name" value="Hir3/CABIN1"/>
</dbReference>
<dbReference type="AlphaFoldDB" id="A7TPW2"/>
<dbReference type="EMBL" id="DS480448">
    <property type="protein sequence ID" value="EDO15710.1"/>
    <property type="molecule type" value="Genomic_DNA"/>
</dbReference>
<dbReference type="HOGENOM" id="CLU_992320_0_0_1"/>
<keyword evidence="3" id="KW-0539">Nucleus</keyword>
<dbReference type="GO" id="GO:0005634">
    <property type="term" value="C:nucleus"/>
    <property type="evidence" value="ECO:0007669"/>
    <property type="project" value="UniProtKB-SubCell"/>
</dbReference>
<dbReference type="OrthoDB" id="77564at2759"/>
<dbReference type="Proteomes" id="UP000000267">
    <property type="component" value="Unassembled WGS sequence"/>
</dbReference>
<dbReference type="GO" id="GO:0000417">
    <property type="term" value="C:HIR complex"/>
    <property type="evidence" value="ECO:0007669"/>
    <property type="project" value="TreeGrafter"/>
</dbReference>
<organism evidence="5">
    <name type="scientific">Vanderwaltozyma polyspora (strain ATCC 22028 / DSM 70294 / BCRC 21397 / CBS 2163 / NBRC 10782 / NRRL Y-8283 / UCD 57-17)</name>
    <name type="common">Kluyveromyces polysporus</name>
    <dbReference type="NCBI Taxonomy" id="436907"/>
    <lineage>
        <taxon>Eukaryota</taxon>
        <taxon>Fungi</taxon>
        <taxon>Dikarya</taxon>
        <taxon>Ascomycota</taxon>
        <taxon>Saccharomycotina</taxon>
        <taxon>Saccharomycetes</taxon>
        <taxon>Saccharomycetales</taxon>
        <taxon>Saccharomycetaceae</taxon>
        <taxon>Vanderwaltozyma</taxon>
    </lineage>
</organism>
<protein>
    <submittedName>
        <fullName evidence="4">Uncharacterized protein</fullName>
    </submittedName>
</protein>
<dbReference type="PANTHER" id="PTHR15502">
    <property type="entry name" value="CALCINEURIN-BINDING PROTEIN CABIN 1-RELATED"/>
    <property type="match status" value="1"/>
</dbReference>
<dbReference type="GO" id="GO:0006325">
    <property type="term" value="P:chromatin organization"/>
    <property type="evidence" value="ECO:0007669"/>
    <property type="project" value="InterPro"/>
</dbReference>
<gene>
    <name evidence="4" type="ORF">Kpol_1000p22</name>
</gene>
<keyword evidence="5" id="KW-1185">Reference proteome</keyword>
<name>A7TPW2_VANPO</name>
<evidence type="ECO:0000313" key="4">
    <source>
        <dbReference type="EMBL" id="EDO15710.1"/>
    </source>
</evidence>
<reference evidence="4 5" key="1">
    <citation type="journal article" date="2007" name="Proc. Natl. Acad. Sci. U.S.A.">
        <title>Independent sorting-out of thousands of duplicated gene pairs in two yeast species descended from a whole-genome duplication.</title>
        <authorList>
            <person name="Scannell D.R."/>
            <person name="Frank A.C."/>
            <person name="Conant G.C."/>
            <person name="Byrne K.P."/>
            <person name="Woolfit M."/>
            <person name="Wolfe K.H."/>
        </authorList>
    </citation>
    <scope>NUCLEOTIDE SEQUENCE [LARGE SCALE GENOMIC DNA]</scope>
    <source>
        <strain evidence="5">ATCC 22028 / DSM 70294 / BCRC 21397 / CBS 2163 / NBRC 10782 / NRRL Y-8283 / UCD 57-17</strain>
    </source>
</reference>
<dbReference type="RefSeq" id="XP_001643568.1">
    <property type="nucleotide sequence ID" value="XM_001643518.1"/>
</dbReference>
<dbReference type="PANTHER" id="PTHR15502:SF7">
    <property type="entry name" value="CALCINEURIN-BINDING PROTEIN CABIN-1"/>
    <property type="match status" value="1"/>
</dbReference>
<dbReference type="GO" id="GO:0031491">
    <property type="term" value="F:nucleosome binding"/>
    <property type="evidence" value="ECO:0007669"/>
    <property type="project" value="TreeGrafter"/>
</dbReference>